<dbReference type="GO" id="GO:0005737">
    <property type="term" value="C:cytoplasm"/>
    <property type="evidence" value="ECO:0007669"/>
    <property type="project" value="TreeGrafter"/>
</dbReference>
<dbReference type="GO" id="GO:0005085">
    <property type="term" value="F:guanyl-nucleotide exchange factor activity"/>
    <property type="evidence" value="ECO:0007669"/>
    <property type="project" value="InterPro"/>
</dbReference>
<sequence>MGNADGVQEAVGQTHKPSSSGDSPAEPNDKQLTSRPTKPFQRWIRTLQKRAARRQGMLGGDGLLFEGESGETLAVKSAHRRHSSSGSSFGFVTAVNSASVSLADASVLTRSRVNIVQSLRGQSRTDQSSRASFSAARLSEDSYRPDRQAFLDPAVTERSLQRRRILGELIETEESYIADVRFLMNVYVTILASLPTSPACLRSSVNRNLTDIVELHEEILGELHRAVPDSEYTQLDIPFQQVQSNPPVRGHQRWRSLDVVPEGKNGVSWLHEEPGMLAEPQTAAEVAKIFLKRMNRFFIYEEYGAKYELMIKDVSMAYRTMPGWPSYQKGLEVLAASMGSANSNKSHARKSLSIADLLVKPIQRVCKYPLLFSELLKNTPVVDCPYSHMEIENTLIRLREATGEINRATDDPRIKTVLEKTWILQDRLAFPNQQLDAASKNRIRSFGHIQLCGALHVCWQTKEGVNGQYMVALLYRGWFCLATACRVDQVYTIQACIALTDIKVEEVDNGRGLQCHTAQHSWKLVFICDHQLHELIMTACSPKEGMEWRTRLQDSQNAATADQDEMQAEIFTFLSLNIRPLGTVFRKPGTVARKISIHRATTVGPKSPLCQVILKNTSVARETTASNHGSQINRSQSLLTTNSRIPVLAPARAERARLEALLADVWTRDVLPFPGITARSRSEQLMRASASSVMRKLSVVSITSTFTRRSASFASLSQKERVGEGGDEEASRTAERTQMATLTAGYARHLQDGRTSPALSTVLSATTDQAEWPASDSETRMDDDGDYFSTVRRYMDRKAATPEEIEEPSTPSSAKCRTMSRSQSESNNSVHVSPPLAEHSGATADSWDSPGPGVERGRSTPPAQASPRPNKLSGKLAKARAKHRAAVAQGIRSLFR</sequence>
<dbReference type="PANTHER" id="PTHR45818:SF3">
    <property type="entry name" value="PROTEIN VAV"/>
    <property type="match status" value="1"/>
</dbReference>
<dbReference type="PROSITE" id="PS50010">
    <property type="entry name" value="DH_2"/>
    <property type="match status" value="1"/>
</dbReference>
<dbReference type="Gene3D" id="1.20.900.10">
    <property type="entry name" value="Dbl homology (DH) domain"/>
    <property type="match status" value="1"/>
</dbReference>
<comment type="caution">
    <text evidence="3">The sequence shown here is derived from an EMBL/GenBank/DDBJ whole genome shotgun (WGS) entry which is preliminary data.</text>
</comment>
<evidence type="ECO:0000313" key="4">
    <source>
        <dbReference type="Proteomes" id="UP001304895"/>
    </source>
</evidence>
<dbReference type="AlphaFoldDB" id="A0AAN6ZG49"/>
<dbReference type="Pfam" id="PF00621">
    <property type="entry name" value="RhoGEF"/>
    <property type="match status" value="1"/>
</dbReference>
<evidence type="ECO:0000259" key="2">
    <source>
        <dbReference type="PROSITE" id="PS50010"/>
    </source>
</evidence>
<gene>
    <name evidence="3" type="ORF">BT67DRAFT_447812</name>
</gene>
<feature type="region of interest" description="Disordered" evidence="1">
    <location>
        <begin position="1"/>
        <end position="42"/>
    </location>
</feature>
<dbReference type="PANTHER" id="PTHR45818">
    <property type="entry name" value="PROTEIN VAV"/>
    <property type="match status" value="1"/>
</dbReference>
<evidence type="ECO:0000313" key="3">
    <source>
        <dbReference type="EMBL" id="KAK4136416.1"/>
    </source>
</evidence>
<feature type="compositionally biased region" description="Basic and acidic residues" evidence="1">
    <location>
        <begin position="718"/>
        <end position="734"/>
    </location>
</feature>
<feature type="region of interest" description="Disordered" evidence="1">
    <location>
        <begin position="715"/>
        <end position="734"/>
    </location>
</feature>
<organism evidence="3 4">
    <name type="scientific">Trichocladium antarcticum</name>
    <dbReference type="NCBI Taxonomy" id="1450529"/>
    <lineage>
        <taxon>Eukaryota</taxon>
        <taxon>Fungi</taxon>
        <taxon>Dikarya</taxon>
        <taxon>Ascomycota</taxon>
        <taxon>Pezizomycotina</taxon>
        <taxon>Sordariomycetes</taxon>
        <taxon>Sordariomycetidae</taxon>
        <taxon>Sordariales</taxon>
        <taxon>Chaetomiaceae</taxon>
        <taxon>Trichocladium</taxon>
    </lineage>
</organism>
<dbReference type="InterPro" id="IPR035899">
    <property type="entry name" value="DBL_dom_sf"/>
</dbReference>
<name>A0AAN6ZG49_9PEZI</name>
<proteinExistence type="predicted"/>
<keyword evidence="4" id="KW-1185">Reference proteome</keyword>
<feature type="compositionally biased region" description="Polar residues" evidence="1">
    <location>
        <begin position="819"/>
        <end position="831"/>
    </location>
</feature>
<dbReference type="InterPro" id="IPR000219">
    <property type="entry name" value="DH_dom"/>
</dbReference>
<accession>A0AAN6ZG49</accession>
<dbReference type="EMBL" id="MU853403">
    <property type="protein sequence ID" value="KAK4136416.1"/>
    <property type="molecule type" value="Genomic_DNA"/>
</dbReference>
<evidence type="ECO:0000256" key="1">
    <source>
        <dbReference type="SAM" id="MobiDB-lite"/>
    </source>
</evidence>
<dbReference type="SMART" id="SM00325">
    <property type="entry name" value="RhoGEF"/>
    <property type="match status" value="1"/>
</dbReference>
<feature type="domain" description="DH" evidence="2">
    <location>
        <begin position="161"/>
        <end position="408"/>
    </location>
</feature>
<protein>
    <submittedName>
        <fullName evidence="3">Dbl homology domain-containing protein</fullName>
    </submittedName>
</protein>
<dbReference type="SUPFAM" id="SSF48065">
    <property type="entry name" value="DBL homology domain (DH-domain)"/>
    <property type="match status" value="1"/>
</dbReference>
<reference evidence="3" key="2">
    <citation type="submission" date="2023-05" db="EMBL/GenBank/DDBJ databases">
        <authorList>
            <consortium name="Lawrence Berkeley National Laboratory"/>
            <person name="Steindorff A."/>
            <person name="Hensen N."/>
            <person name="Bonometti L."/>
            <person name="Westerberg I."/>
            <person name="Brannstrom I.O."/>
            <person name="Guillou S."/>
            <person name="Cros-Aarteil S."/>
            <person name="Calhoun S."/>
            <person name="Haridas S."/>
            <person name="Kuo A."/>
            <person name="Mondo S."/>
            <person name="Pangilinan J."/>
            <person name="Riley R."/>
            <person name="Labutti K."/>
            <person name="Andreopoulos B."/>
            <person name="Lipzen A."/>
            <person name="Chen C."/>
            <person name="Yanf M."/>
            <person name="Daum C."/>
            <person name="Ng V."/>
            <person name="Clum A."/>
            <person name="Ohm R."/>
            <person name="Martin F."/>
            <person name="Silar P."/>
            <person name="Natvig D."/>
            <person name="Lalanne C."/>
            <person name="Gautier V."/>
            <person name="Ament-Velasquez S.L."/>
            <person name="Kruys A."/>
            <person name="Hutchinson M.I."/>
            <person name="Powell A.J."/>
            <person name="Barry K."/>
            <person name="Miller A.N."/>
            <person name="Grigoriev I.V."/>
            <person name="Debuchy R."/>
            <person name="Gladieux P."/>
            <person name="Thoren M.H."/>
            <person name="Johannesson H."/>
        </authorList>
    </citation>
    <scope>NUCLEOTIDE SEQUENCE</scope>
    <source>
        <strain evidence="3">CBS 123565</strain>
    </source>
</reference>
<dbReference type="Proteomes" id="UP001304895">
    <property type="component" value="Unassembled WGS sequence"/>
</dbReference>
<reference evidence="3" key="1">
    <citation type="journal article" date="2023" name="Mol. Phylogenet. Evol.">
        <title>Genome-scale phylogeny and comparative genomics of the fungal order Sordariales.</title>
        <authorList>
            <person name="Hensen N."/>
            <person name="Bonometti L."/>
            <person name="Westerberg I."/>
            <person name="Brannstrom I.O."/>
            <person name="Guillou S."/>
            <person name="Cros-Aarteil S."/>
            <person name="Calhoun S."/>
            <person name="Haridas S."/>
            <person name="Kuo A."/>
            <person name="Mondo S."/>
            <person name="Pangilinan J."/>
            <person name="Riley R."/>
            <person name="LaButti K."/>
            <person name="Andreopoulos B."/>
            <person name="Lipzen A."/>
            <person name="Chen C."/>
            <person name="Yan M."/>
            <person name="Daum C."/>
            <person name="Ng V."/>
            <person name="Clum A."/>
            <person name="Steindorff A."/>
            <person name="Ohm R.A."/>
            <person name="Martin F."/>
            <person name="Silar P."/>
            <person name="Natvig D.O."/>
            <person name="Lalanne C."/>
            <person name="Gautier V."/>
            <person name="Ament-Velasquez S.L."/>
            <person name="Kruys A."/>
            <person name="Hutchinson M.I."/>
            <person name="Powell A.J."/>
            <person name="Barry K."/>
            <person name="Miller A.N."/>
            <person name="Grigoriev I.V."/>
            <person name="Debuchy R."/>
            <person name="Gladieux P."/>
            <person name="Hiltunen Thoren M."/>
            <person name="Johannesson H."/>
        </authorList>
    </citation>
    <scope>NUCLEOTIDE SEQUENCE</scope>
    <source>
        <strain evidence="3">CBS 123565</strain>
    </source>
</reference>
<feature type="region of interest" description="Disordered" evidence="1">
    <location>
        <begin position="766"/>
        <end position="896"/>
    </location>
</feature>